<comment type="caution">
    <text evidence="3">The sequence shown here is derived from an EMBL/GenBank/DDBJ whole genome shotgun (WGS) entry which is preliminary data.</text>
</comment>
<sequence>MNEVETSAWWTILGDGVRYCLAQVARGLAAILLVPVLAATAGLSIVGLGMIFVPAELRLVRWLADGERRAGARWVGNLELAGSHAGKPWQDMLSSRHTGYDLRWVVIAMVVCPTLGFLGLGLLLWPLVNVLLMALWWLVDPDDPIRLLGLFQLDSWGSAVGYGLPVLAVAFVLAALGPPAVAKCAARINQRLLAGSRPTP</sequence>
<gene>
    <name evidence="3" type="ORF">EV193_101641</name>
</gene>
<dbReference type="Pfam" id="PF13796">
    <property type="entry name" value="Sensor"/>
    <property type="match status" value="1"/>
</dbReference>
<evidence type="ECO:0000256" key="1">
    <source>
        <dbReference type="SAM" id="Phobius"/>
    </source>
</evidence>
<proteinExistence type="predicted"/>
<dbReference type="InterPro" id="IPR025828">
    <property type="entry name" value="Put_sensor_dom"/>
</dbReference>
<organism evidence="3 4">
    <name type="scientific">Herbihabitans rhizosphaerae</name>
    <dbReference type="NCBI Taxonomy" id="1872711"/>
    <lineage>
        <taxon>Bacteria</taxon>
        <taxon>Bacillati</taxon>
        <taxon>Actinomycetota</taxon>
        <taxon>Actinomycetes</taxon>
        <taxon>Pseudonocardiales</taxon>
        <taxon>Pseudonocardiaceae</taxon>
        <taxon>Herbihabitans</taxon>
    </lineage>
</organism>
<protein>
    <submittedName>
        <fullName evidence="3">Putative sensor protein</fullName>
    </submittedName>
</protein>
<name>A0A4Q7L8M9_9PSEU</name>
<feature type="transmembrane region" description="Helical" evidence="1">
    <location>
        <begin position="159"/>
        <end position="182"/>
    </location>
</feature>
<dbReference type="AlphaFoldDB" id="A0A4Q7L8M9"/>
<accession>A0A4Q7L8M9</accession>
<dbReference type="EMBL" id="SGWQ01000001">
    <property type="protein sequence ID" value="RZS44762.1"/>
    <property type="molecule type" value="Genomic_DNA"/>
</dbReference>
<dbReference type="Proteomes" id="UP000294257">
    <property type="component" value="Unassembled WGS sequence"/>
</dbReference>
<keyword evidence="1" id="KW-1133">Transmembrane helix</keyword>
<feature type="transmembrane region" description="Helical" evidence="1">
    <location>
        <begin position="28"/>
        <end position="53"/>
    </location>
</feature>
<dbReference type="RefSeq" id="WP_130342406.1">
    <property type="nucleotide sequence ID" value="NZ_SGWQ01000001.1"/>
</dbReference>
<evidence type="ECO:0000259" key="2">
    <source>
        <dbReference type="Pfam" id="PF13796"/>
    </source>
</evidence>
<feature type="transmembrane region" description="Helical" evidence="1">
    <location>
        <begin position="106"/>
        <end position="139"/>
    </location>
</feature>
<evidence type="ECO:0000313" key="3">
    <source>
        <dbReference type="EMBL" id="RZS44762.1"/>
    </source>
</evidence>
<keyword evidence="4" id="KW-1185">Reference proteome</keyword>
<evidence type="ECO:0000313" key="4">
    <source>
        <dbReference type="Proteomes" id="UP000294257"/>
    </source>
</evidence>
<keyword evidence="1" id="KW-0812">Transmembrane</keyword>
<feature type="domain" description="Putative sensor" evidence="2">
    <location>
        <begin position="19"/>
        <end position="193"/>
    </location>
</feature>
<reference evidence="3 4" key="1">
    <citation type="submission" date="2019-02" db="EMBL/GenBank/DDBJ databases">
        <title>Genomic Encyclopedia of Type Strains, Phase IV (KMG-IV): sequencing the most valuable type-strain genomes for metagenomic binning, comparative biology and taxonomic classification.</title>
        <authorList>
            <person name="Goeker M."/>
        </authorList>
    </citation>
    <scope>NUCLEOTIDE SEQUENCE [LARGE SCALE GENOMIC DNA]</scope>
    <source>
        <strain evidence="3 4">DSM 101727</strain>
    </source>
</reference>
<keyword evidence="1" id="KW-0472">Membrane</keyword>